<dbReference type="AlphaFoldDB" id="A0A923MQT7"/>
<accession>A0A923MQT7</accession>
<dbReference type="InterPro" id="IPR011990">
    <property type="entry name" value="TPR-like_helical_dom_sf"/>
</dbReference>
<evidence type="ECO:0000313" key="3">
    <source>
        <dbReference type="Proteomes" id="UP000608513"/>
    </source>
</evidence>
<sequence>MSWRATPMFKTGAAALLALAAVFPSLSRAEAFDQGMDTLWEVLWHQSGTATRVVRWEEDLKVRVYGASAATKKAHTLKALRDVAAEAGLKVIDVSDAADAAQQANVSIEIVPDSQLSEAQPCETRLNFGAETKIDSVTMQMRESEEWRCAYHESMHVMGVRGHPEGSTVLSYFATKVEGLQPLDKAMLRAWYSPRARGGMTPFEMLPILADELVAILPDKAKAKQSRDRYLSRTVQEMQAFAQGQGDIPMIVKRCGKSTEQGIRYGRMEMSYFLGVAYLQGASVARNDTQAVSWLQRAANLGSRPALAQLGAAGASLAGKS</sequence>
<reference evidence="2" key="1">
    <citation type="submission" date="2020-08" db="EMBL/GenBank/DDBJ databases">
        <title>Ramlibacter sp. USB13 16S ribosomal RNA gene genome sequencing and assembly.</title>
        <authorList>
            <person name="Kang M."/>
        </authorList>
    </citation>
    <scope>NUCLEOTIDE SEQUENCE</scope>
    <source>
        <strain evidence="2">USB13</strain>
    </source>
</reference>
<protein>
    <recommendedName>
        <fullName evidence="4">DUF2268 domain-containing protein</fullName>
    </recommendedName>
</protein>
<dbReference type="InterPro" id="IPR006597">
    <property type="entry name" value="Sel1-like"/>
</dbReference>
<gene>
    <name evidence="2" type="ORF">H8N03_09920</name>
</gene>
<dbReference type="Pfam" id="PF08238">
    <property type="entry name" value="Sel1"/>
    <property type="match status" value="1"/>
</dbReference>
<proteinExistence type="predicted"/>
<feature type="signal peptide" evidence="1">
    <location>
        <begin position="1"/>
        <end position="20"/>
    </location>
</feature>
<dbReference type="SUPFAM" id="SSF81901">
    <property type="entry name" value="HCP-like"/>
    <property type="match status" value="1"/>
</dbReference>
<evidence type="ECO:0008006" key="4">
    <source>
        <dbReference type="Google" id="ProtNLM"/>
    </source>
</evidence>
<dbReference type="Gene3D" id="1.25.40.10">
    <property type="entry name" value="Tetratricopeptide repeat domain"/>
    <property type="match status" value="1"/>
</dbReference>
<name>A0A923MQT7_9BURK</name>
<dbReference type="Proteomes" id="UP000608513">
    <property type="component" value="Unassembled WGS sequence"/>
</dbReference>
<dbReference type="EMBL" id="JACORT010000003">
    <property type="protein sequence ID" value="MBC5783261.1"/>
    <property type="molecule type" value="Genomic_DNA"/>
</dbReference>
<comment type="caution">
    <text evidence="2">The sequence shown here is derived from an EMBL/GenBank/DDBJ whole genome shotgun (WGS) entry which is preliminary data.</text>
</comment>
<dbReference type="SMART" id="SM00671">
    <property type="entry name" value="SEL1"/>
    <property type="match status" value="1"/>
</dbReference>
<evidence type="ECO:0000256" key="1">
    <source>
        <dbReference type="SAM" id="SignalP"/>
    </source>
</evidence>
<keyword evidence="3" id="KW-1185">Reference proteome</keyword>
<evidence type="ECO:0000313" key="2">
    <source>
        <dbReference type="EMBL" id="MBC5783261.1"/>
    </source>
</evidence>
<keyword evidence="1" id="KW-0732">Signal</keyword>
<organism evidence="2 3">
    <name type="scientific">Ramlibacter cellulosilyticus</name>
    <dbReference type="NCBI Taxonomy" id="2764187"/>
    <lineage>
        <taxon>Bacteria</taxon>
        <taxon>Pseudomonadati</taxon>
        <taxon>Pseudomonadota</taxon>
        <taxon>Betaproteobacteria</taxon>
        <taxon>Burkholderiales</taxon>
        <taxon>Comamonadaceae</taxon>
        <taxon>Ramlibacter</taxon>
    </lineage>
</organism>
<dbReference type="RefSeq" id="WP_187076000.1">
    <property type="nucleotide sequence ID" value="NZ_JACORT010000003.1"/>
</dbReference>
<feature type="chain" id="PRO_5037274442" description="DUF2268 domain-containing protein" evidence="1">
    <location>
        <begin position="21"/>
        <end position="321"/>
    </location>
</feature>